<reference evidence="3 4" key="1">
    <citation type="journal article" date="2016" name="Sci. Rep.">
        <title>Metabolic traits of an uncultured archaeal lineage -MSBL1- from brine pools of the Red Sea.</title>
        <authorList>
            <person name="Mwirichia R."/>
            <person name="Alam I."/>
            <person name="Rashid M."/>
            <person name="Vinu M."/>
            <person name="Ba-Alawi W."/>
            <person name="Anthony Kamau A."/>
            <person name="Kamanda Ngugi D."/>
            <person name="Goker M."/>
            <person name="Klenk H.P."/>
            <person name="Bajic V."/>
            <person name="Stingl U."/>
        </authorList>
    </citation>
    <scope>NUCLEOTIDE SEQUENCE [LARGE SCALE GENOMIC DNA]</scope>
    <source>
        <strain evidence="3">SCGC-AAA259E19</strain>
    </source>
</reference>
<dbReference type="EMBL" id="LHXO01000051">
    <property type="protein sequence ID" value="KXA94561.1"/>
    <property type="molecule type" value="Genomic_DNA"/>
</dbReference>
<evidence type="ECO:0000313" key="4">
    <source>
        <dbReference type="Proteomes" id="UP000070284"/>
    </source>
</evidence>
<feature type="compositionally biased region" description="Basic residues" evidence="1">
    <location>
        <begin position="87"/>
        <end position="106"/>
    </location>
</feature>
<evidence type="ECO:0000313" key="3">
    <source>
        <dbReference type="EMBL" id="KXA94561.1"/>
    </source>
</evidence>
<proteinExistence type="predicted"/>
<organism evidence="3 4">
    <name type="scientific">candidate division MSBL1 archaeon SCGC-AAA259E19</name>
    <dbReference type="NCBI Taxonomy" id="1698264"/>
    <lineage>
        <taxon>Archaea</taxon>
        <taxon>Methanobacteriati</taxon>
        <taxon>Methanobacteriota</taxon>
        <taxon>candidate division MSBL1</taxon>
    </lineage>
</organism>
<dbReference type="InterPro" id="IPR025154">
    <property type="entry name" value="Put_metallopeptidase_dom"/>
</dbReference>
<feature type="domain" description="Putative metallopeptidase" evidence="2">
    <location>
        <begin position="24"/>
        <end position="128"/>
    </location>
</feature>
<evidence type="ECO:0000259" key="2">
    <source>
        <dbReference type="Pfam" id="PF13203"/>
    </source>
</evidence>
<dbReference type="Pfam" id="PF13203">
    <property type="entry name" value="DUF2201_N"/>
    <property type="match status" value="1"/>
</dbReference>
<dbReference type="AlphaFoldDB" id="A0A133UK36"/>
<dbReference type="Proteomes" id="UP000070284">
    <property type="component" value="Unassembled WGS sequence"/>
</dbReference>
<evidence type="ECO:0000256" key="1">
    <source>
        <dbReference type="SAM" id="MobiDB-lite"/>
    </source>
</evidence>
<sequence>MEPEKRPPSRSAPARSFRLHFTVEELPELEVKASIAHGILHTALGHQWSRGGRSEEAWNPATDEAVNWMLKESEFDLPTPPSPAKSSRTRAPRKYTWSWRKKRRRRAAEGLTRSLRRAGGEPGKGEQEGPTGRGGRGRGFLDDLISNC</sequence>
<name>A0A133UK36_9EURY</name>
<feature type="region of interest" description="Disordered" evidence="1">
    <location>
        <begin position="72"/>
        <end position="148"/>
    </location>
</feature>
<keyword evidence="4" id="KW-1185">Reference proteome</keyword>
<accession>A0A133UK36</accession>
<comment type="caution">
    <text evidence="3">The sequence shown here is derived from an EMBL/GenBank/DDBJ whole genome shotgun (WGS) entry which is preliminary data.</text>
</comment>
<gene>
    <name evidence="3" type="ORF">AKJ65_04075</name>
</gene>
<protein>
    <recommendedName>
        <fullName evidence="2">Putative metallopeptidase domain-containing protein</fullName>
    </recommendedName>
</protein>